<evidence type="ECO:0000313" key="3">
    <source>
        <dbReference type="EMBL" id="KAE9391692.1"/>
    </source>
</evidence>
<keyword evidence="2" id="KW-0472">Membrane</keyword>
<feature type="region of interest" description="Disordered" evidence="1">
    <location>
        <begin position="229"/>
        <end position="251"/>
    </location>
</feature>
<dbReference type="Proteomes" id="UP000799118">
    <property type="component" value="Unassembled WGS sequence"/>
</dbReference>
<reference evidence="3" key="1">
    <citation type="journal article" date="2019" name="Environ. Microbiol.">
        <title>Fungal ecological strategies reflected in gene transcription - a case study of two litter decomposers.</title>
        <authorList>
            <person name="Barbi F."/>
            <person name="Kohler A."/>
            <person name="Barry K."/>
            <person name="Baskaran P."/>
            <person name="Daum C."/>
            <person name="Fauchery L."/>
            <person name="Ihrmark K."/>
            <person name="Kuo A."/>
            <person name="LaButti K."/>
            <person name="Lipzen A."/>
            <person name="Morin E."/>
            <person name="Grigoriev I.V."/>
            <person name="Henrissat B."/>
            <person name="Lindahl B."/>
            <person name="Martin F."/>
        </authorList>
    </citation>
    <scope>NUCLEOTIDE SEQUENCE</scope>
    <source>
        <strain evidence="3">JB14</strain>
    </source>
</reference>
<gene>
    <name evidence="3" type="ORF">BT96DRAFT_1001058</name>
</gene>
<name>A0A6A4H0F7_9AGAR</name>
<accession>A0A6A4H0F7</accession>
<dbReference type="CDD" id="cd12087">
    <property type="entry name" value="TM_EGFR-like"/>
    <property type="match status" value="1"/>
</dbReference>
<protein>
    <submittedName>
        <fullName evidence="3">Uncharacterized protein</fullName>
    </submittedName>
</protein>
<evidence type="ECO:0000313" key="4">
    <source>
        <dbReference type="Proteomes" id="UP000799118"/>
    </source>
</evidence>
<keyword evidence="2" id="KW-0812">Transmembrane</keyword>
<sequence length="251" mass="27458">MPTSTTSMNGVTSNHKPPLVAIICGVIGGLFGLCVFMGSAIWILRLRKNREKSLGISSSIMPYDLKIDNLKDNRPDIIDDTAYTHTPNAIRPYNLKPLIWRQSSRNDETNNAHNPAYENAQNAPSSGIAPCVQIQVNKHPSPHHVATAGYIASSDADVPDVISRVSPTGSLTERHRMVRVSEQALNTQDGLNVTEQSSSTTHNDYTTIRVRMEAMMSRLRMLEMQTDFNPNGGRMLASEAPPPSYSSGGSP</sequence>
<dbReference type="EMBL" id="ML769615">
    <property type="protein sequence ID" value="KAE9391692.1"/>
    <property type="molecule type" value="Genomic_DNA"/>
</dbReference>
<dbReference type="AlphaFoldDB" id="A0A6A4H0F7"/>
<evidence type="ECO:0000256" key="1">
    <source>
        <dbReference type="SAM" id="MobiDB-lite"/>
    </source>
</evidence>
<organism evidence="3 4">
    <name type="scientific">Gymnopus androsaceus JB14</name>
    <dbReference type="NCBI Taxonomy" id="1447944"/>
    <lineage>
        <taxon>Eukaryota</taxon>
        <taxon>Fungi</taxon>
        <taxon>Dikarya</taxon>
        <taxon>Basidiomycota</taxon>
        <taxon>Agaricomycotina</taxon>
        <taxon>Agaricomycetes</taxon>
        <taxon>Agaricomycetidae</taxon>
        <taxon>Agaricales</taxon>
        <taxon>Marasmiineae</taxon>
        <taxon>Omphalotaceae</taxon>
        <taxon>Gymnopus</taxon>
    </lineage>
</organism>
<keyword evidence="4" id="KW-1185">Reference proteome</keyword>
<evidence type="ECO:0000256" key="2">
    <source>
        <dbReference type="SAM" id="Phobius"/>
    </source>
</evidence>
<proteinExistence type="predicted"/>
<keyword evidence="2" id="KW-1133">Transmembrane helix</keyword>
<feature type="transmembrane region" description="Helical" evidence="2">
    <location>
        <begin position="20"/>
        <end position="44"/>
    </location>
</feature>